<evidence type="ECO:0000313" key="7">
    <source>
        <dbReference type="EMBL" id="SDM00366.1"/>
    </source>
</evidence>
<evidence type="ECO:0000256" key="5">
    <source>
        <dbReference type="ARBA" id="ARBA00023163"/>
    </source>
</evidence>
<dbReference type="Gene3D" id="1.10.10.10">
    <property type="entry name" value="Winged helix-like DNA-binding domain superfamily/Winged helix DNA-binding domain"/>
    <property type="match status" value="1"/>
</dbReference>
<protein>
    <submittedName>
        <fullName evidence="7">GntR family transcriptional regulator / MocR family aminotransferase</fullName>
    </submittedName>
</protein>
<dbReference type="InterPro" id="IPR015424">
    <property type="entry name" value="PyrdxlP-dep_Trfase"/>
</dbReference>
<dbReference type="InterPro" id="IPR004839">
    <property type="entry name" value="Aminotransferase_I/II_large"/>
</dbReference>
<keyword evidence="7" id="KW-0808">Transferase</keyword>
<dbReference type="RefSeq" id="WP_089685862.1">
    <property type="nucleotide sequence ID" value="NZ_FNFO01000009.1"/>
</dbReference>
<dbReference type="PROSITE" id="PS50949">
    <property type="entry name" value="HTH_GNTR"/>
    <property type="match status" value="1"/>
</dbReference>
<dbReference type="InterPro" id="IPR015421">
    <property type="entry name" value="PyrdxlP-dep_Trfase_major"/>
</dbReference>
<evidence type="ECO:0000256" key="4">
    <source>
        <dbReference type="ARBA" id="ARBA00023125"/>
    </source>
</evidence>
<dbReference type="PANTHER" id="PTHR46577">
    <property type="entry name" value="HTH-TYPE TRANSCRIPTIONAL REGULATORY PROTEIN GABR"/>
    <property type="match status" value="1"/>
</dbReference>
<reference evidence="7 8" key="1">
    <citation type="submission" date="2016-10" db="EMBL/GenBank/DDBJ databases">
        <authorList>
            <person name="de Groot N.N."/>
        </authorList>
    </citation>
    <scope>NUCLEOTIDE SEQUENCE [LARGE SCALE GENOMIC DNA]</scope>
    <source>
        <strain evidence="7 8">DSM 25186</strain>
    </source>
</reference>
<dbReference type="CDD" id="cd07377">
    <property type="entry name" value="WHTH_GntR"/>
    <property type="match status" value="1"/>
</dbReference>
<dbReference type="Pfam" id="PF00392">
    <property type="entry name" value="GntR"/>
    <property type="match status" value="1"/>
</dbReference>
<dbReference type="STRING" id="1075417.SAMN05421823_109250"/>
<keyword evidence="2" id="KW-0663">Pyridoxal phosphate</keyword>
<dbReference type="GO" id="GO:0008483">
    <property type="term" value="F:transaminase activity"/>
    <property type="evidence" value="ECO:0007669"/>
    <property type="project" value="UniProtKB-KW"/>
</dbReference>
<dbReference type="CDD" id="cd00609">
    <property type="entry name" value="AAT_like"/>
    <property type="match status" value="1"/>
</dbReference>
<accession>A0A1G9PNI2</accession>
<dbReference type="EMBL" id="FNFO01000009">
    <property type="protein sequence ID" value="SDM00366.1"/>
    <property type="molecule type" value="Genomic_DNA"/>
</dbReference>
<dbReference type="Pfam" id="PF00155">
    <property type="entry name" value="Aminotran_1_2"/>
    <property type="match status" value="1"/>
</dbReference>
<dbReference type="SUPFAM" id="SSF46785">
    <property type="entry name" value="Winged helix' DNA-binding domain"/>
    <property type="match status" value="1"/>
</dbReference>
<dbReference type="SMART" id="SM00345">
    <property type="entry name" value="HTH_GNTR"/>
    <property type="match status" value="1"/>
</dbReference>
<keyword evidence="3" id="KW-0805">Transcription regulation</keyword>
<evidence type="ECO:0000256" key="2">
    <source>
        <dbReference type="ARBA" id="ARBA00022898"/>
    </source>
</evidence>
<dbReference type="Gene3D" id="3.40.640.10">
    <property type="entry name" value="Type I PLP-dependent aspartate aminotransferase-like (Major domain)"/>
    <property type="match status" value="1"/>
</dbReference>
<dbReference type="InterPro" id="IPR036390">
    <property type="entry name" value="WH_DNA-bd_sf"/>
</dbReference>
<keyword evidence="8" id="KW-1185">Reference proteome</keyword>
<organism evidence="7 8">
    <name type="scientific">Catalinimonas alkaloidigena</name>
    <dbReference type="NCBI Taxonomy" id="1075417"/>
    <lineage>
        <taxon>Bacteria</taxon>
        <taxon>Pseudomonadati</taxon>
        <taxon>Bacteroidota</taxon>
        <taxon>Cytophagia</taxon>
        <taxon>Cytophagales</taxon>
        <taxon>Catalimonadaceae</taxon>
        <taxon>Catalinimonas</taxon>
    </lineage>
</organism>
<name>A0A1G9PNI2_9BACT</name>
<dbReference type="GO" id="GO:0003677">
    <property type="term" value="F:DNA binding"/>
    <property type="evidence" value="ECO:0007669"/>
    <property type="project" value="UniProtKB-KW"/>
</dbReference>
<dbReference type="OrthoDB" id="594134at2"/>
<dbReference type="Proteomes" id="UP000198510">
    <property type="component" value="Unassembled WGS sequence"/>
</dbReference>
<comment type="similarity">
    <text evidence="1">In the C-terminal section; belongs to the class-I pyridoxal-phosphate-dependent aminotransferase family.</text>
</comment>
<dbReference type="InterPro" id="IPR051446">
    <property type="entry name" value="HTH_trans_reg/aminotransferase"/>
</dbReference>
<sequence>MSKSAPQIDLPGLRLDRDRDCPLHQQLYAFLRTAIEEGRLQPNRRLPATRTLASEWGISRNVVMLAFEQLLLEGYLVAKTGSGTYVAPQNPTLLPEQPLVVPTPQRNRLPNHTAFQQAIPQHTGCFVPEKFVPFQTSVPSLRDFPFPVWSRLAAQVYRELHLYHLSYGNPAGYLPLREAIAKYVQVNRAVRCSPEQVIIVQGTQQALYLAGALLLRPGDPFWMEDPGYATARTILTAAGGVACPVPVGREGIDLDFAISQYPEARVAYVTPSHQYPMGGTLPYPTRKCLLQWAEQHEGWIIEDDYDSELRYSGKPLPSLQGMDQAGRVVYIGTFSKTLFPALRMAYLILPDAQTAHAFTRGKALLDQQSPLVEQLILTRFMEEGHFERHIRRMRQLYSHRQALLASLLEKLPALQTLTSSDAGMNLLAWLPETVNDQEVSAMLAQHGIVAPALSNYTLQHRQPPALVLGYAAFTDQQITKAAERLAGAFAQCELLASA</sequence>
<keyword evidence="7" id="KW-0032">Aminotransferase</keyword>
<proteinExistence type="inferred from homology"/>
<dbReference type="GO" id="GO:0003700">
    <property type="term" value="F:DNA-binding transcription factor activity"/>
    <property type="evidence" value="ECO:0007669"/>
    <property type="project" value="InterPro"/>
</dbReference>
<dbReference type="InterPro" id="IPR036388">
    <property type="entry name" value="WH-like_DNA-bd_sf"/>
</dbReference>
<feature type="domain" description="HTH gntR-type" evidence="6">
    <location>
        <begin position="21"/>
        <end position="89"/>
    </location>
</feature>
<dbReference type="AlphaFoldDB" id="A0A1G9PNI2"/>
<evidence type="ECO:0000256" key="3">
    <source>
        <dbReference type="ARBA" id="ARBA00023015"/>
    </source>
</evidence>
<gene>
    <name evidence="7" type="ORF">SAMN05421823_109250</name>
</gene>
<evidence type="ECO:0000259" key="6">
    <source>
        <dbReference type="PROSITE" id="PS50949"/>
    </source>
</evidence>
<keyword evidence="5" id="KW-0804">Transcription</keyword>
<evidence type="ECO:0000313" key="8">
    <source>
        <dbReference type="Proteomes" id="UP000198510"/>
    </source>
</evidence>
<dbReference type="GO" id="GO:0030170">
    <property type="term" value="F:pyridoxal phosphate binding"/>
    <property type="evidence" value="ECO:0007669"/>
    <property type="project" value="InterPro"/>
</dbReference>
<dbReference type="InterPro" id="IPR000524">
    <property type="entry name" value="Tscrpt_reg_HTH_GntR"/>
</dbReference>
<dbReference type="SUPFAM" id="SSF53383">
    <property type="entry name" value="PLP-dependent transferases"/>
    <property type="match status" value="1"/>
</dbReference>
<evidence type="ECO:0000256" key="1">
    <source>
        <dbReference type="ARBA" id="ARBA00005384"/>
    </source>
</evidence>
<dbReference type="PANTHER" id="PTHR46577:SF1">
    <property type="entry name" value="HTH-TYPE TRANSCRIPTIONAL REGULATORY PROTEIN GABR"/>
    <property type="match status" value="1"/>
</dbReference>
<keyword evidence="4" id="KW-0238">DNA-binding</keyword>